<dbReference type="Proteomes" id="UP000255421">
    <property type="component" value="Unassembled WGS sequence"/>
</dbReference>
<organism evidence="3 4">
    <name type="scientific">Halopelagius longus</name>
    <dbReference type="NCBI Taxonomy" id="1236180"/>
    <lineage>
        <taxon>Archaea</taxon>
        <taxon>Methanobacteriati</taxon>
        <taxon>Methanobacteriota</taxon>
        <taxon>Stenosarchaea group</taxon>
        <taxon>Halobacteria</taxon>
        <taxon>Halobacteriales</taxon>
        <taxon>Haloferacaceae</taxon>
    </lineage>
</organism>
<reference evidence="3" key="1">
    <citation type="submission" date="2016-10" db="EMBL/GenBank/DDBJ databases">
        <authorList>
            <person name="de Groot N.N."/>
        </authorList>
    </citation>
    <scope>NUCLEOTIDE SEQUENCE [LARGE SCALE GENOMIC DNA]</scope>
    <source>
        <strain evidence="3">CGMCC 1.12397</strain>
    </source>
</reference>
<reference evidence="4" key="2">
    <citation type="submission" date="2016-10" db="EMBL/GenBank/DDBJ databases">
        <authorList>
            <person name="Varghese N."/>
            <person name="Submissions S."/>
        </authorList>
    </citation>
    <scope>NUCLEOTIDE SEQUENCE [LARGE SCALE GENOMIC DNA]</scope>
    <source>
        <strain evidence="4">CGMCC 1.12397</strain>
    </source>
</reference>
<sequence>MFEPRVALASLSGESDAEWARVGSEFAGAAFLGGVALDEKSRAAARKLVERDREEFLPEDPLSFVAAELDALGDEPVRPAVNVRSATLPPVREAARLCADRDAILEVNAHCRQAELCAVGCGETLLRDTDRLAEYVAAAAEAGATVSVKVRAEVEGVDLGETARSVASAGAEAIHVDAMDSEAVVRDVTEAAPDLFVVANNEVRDGESVREYLDYGADAVSVGRPSTDPRVLRRVREAVDEWFAESNAERPSADESNADGVAK</sequence>
<dbReference type="AlphaFoldDB" id="A0A1H0YVB8"/>
<evidence type="ECO:0000259" key="1">
    <source>
        <dbReference type="Pfam" id="PF01207"/>
    </source>
</evidence>
<dbReference type="RefSeq" id="WP_092533399.1">
    <property type="nucleotide sequence ID" value="NZ_FNKQ01000001.1"/>
</dbReference>
<evidence type="ECO:0000313" key="5">
    <source>
        <dbReference type="Proteomes" id="UP000255421"/>
    </source>
</evidence>
<evidence type="ECO:0000313" key="2">
    <source>
        <dbReference type="EMBL" id="RDI72696.1"/>
    </source>
</evidence>
<accession>A0A1H0YVB8</accession>
<dbReference type="Pfam" id="PF01207">
    <property type="entry name" value="Dus"/>
    <property type="match status" value="1"/>
</dbReference>
<keyword evidence="5" id="KW-1185">Reference proteome</keyword>
<proteinExistence type="predicted"/>
<dbReference type="InterPro" id="IPR013785">
    <property type="entry name" value="Aldolase_TIM"/>
</dbReference>
<evidence type="ECO:0000313" key="3">
    <source>
        <dbReference type="EMBL" id="SDQ19129.1"/>
    </source>
</evidence>
<name>A0A1H0YVB8_9EURY</name>
<dbReference type="OrthoDB" id="145053at2157"/>
<dbReference type="InterPro" id="IPR035587">
    <property type="entry name" value="DUS-like_FMN-bd"/>
</dbReference>
<gene>
    <name evidence="2" type="ORF">DWB78_13725</name>
    <name evidence="3" type="ORF">SAMN05216278_0865</name>
</gene>
<dbReference type="SUPFAM" id="SSF51395">
    <property type="entry name" value="FMN-linked oxidoreductases"/>
    <property type="match status" value="1"/>
</dbReference>
<dbReference type="PANTHER" id="PTHR11082">
    <property type="entry name" value="TRNA-DIHYDROURIDINE SYNTHASE"/>
    <property type="match status" value="1"/>
</dbReference>
<dbReference type="Proteomes" id="UP000199289">
    <property type="component" value="Unassembled WGS sequence"/>
</dbReference>
<reference evidence="2 5" key="3">
    <citation type="submission" date="2018-07" db="EMBL/GenBank/DDBJ databases">
        <title>Genome sequence of extremly halophilic archaeon Halopelagius longus strain BC12-B1.</title>
        <authorList>
            <person name="Zhang X."/>
        </authorList>
    </citation>
    <scope>NUCLEOTIDE SEQUENCE [LARGE SCALE GENOMIC DNA]</scope>
    <source>
        <strain evidence="2 5">BC12-B1</strain>
    </source>
</reference>
<dbReference type="PANTHER" id="PTHR11082:SF36">
    <property type="entry name" value="DUS-LIKE FMN-BINDING DOMAIN-CONTAINING PROTEIN"/>
    <property type="match status" value="1"/>
</dbReference>
<protein>
    <submittedName>
        <fullName evidence="2">Dihydropyrimidine dehydrogenase</fullName>
    </submittedName>
    <submittedName>
        <fullName evidence="3">TIM-barrel protein, putative</fullName>
    </submittedName>
</protein>
<dbReference type="EMBL" id="QQST01000001">
    <property type="protein sequence ID" value="RDI72696.1"/>
    <property type="molecule type" value="Genomic_DNA"/>
</dbReference>
<feature type="domain" description="DUS-like FMN-binding" evidence="1">
    <location>
        <begin position="91"/>
        <end position="241"/>
    </location>
</feature>
<evidence type="ECO:0000313" key="4">
    <source>
        <dbReference type="Proteomes" id="UP000199289"/>
    </source>
</evidence>
<dbReference type="EMBL" id="FNKQ01000001">
    <property type="protein sequence ID" value="SDQ19129.1"/>
    <property type="molecule type" value="Genomic_DNA"/>
</dbReference>
<dbReference type="Gene3D" id="3.20.20.70">
    <property type="entry name" value="Aldolase class I"/>
    <property type="match status" value="1"/>
</dbReference>